<dbReference type="EMBL" id="CAKXAJ010024941">
    <property type="protein sequence ID" value="CAH2233134.1"/>
    <property type="molecule type" value="Genomic_DNA"/>
</dbReference>
<evidence type="ECO:0000313" key="1">
    <source>
        <dbReference type="EMBL" id="CAH2233134.1"/>
    </source>
</evidence>
<name>A0A8S4RAD0_9NEOP</name>
<proteinExistence type="predicted"/>
<sequence length="114" mass="12152">MCEATKSHWSSVVGLCSKTFSPMREHSQQCEVHILKMIFLLCVAGSLLFESEARPKPDSAGHAPLPGPGLSYGGIPYGSVSGNVAEYFRGRPSAGHGGALRGADVEYAPIEQYL</sequence>
<reference evidence="1" key="1">
    <citation type="submission" date="2022-03" db="EMBL/GenBank/DDBJ databases">
        <authorList>
            <person name="Lindestad O."/>
        </authorList>
    </citation>
    <scope>NUCLEOTIDE SEQUENCE</scope>
</reference>
<dbReference type="AlphaFoldDB" id="A0A8S4RAD0"/>
<protein>
    <submittedName>
        <fullName evidence="1">Jg13997 protein</fullName>
    </submittedName>
</protein>
<comment type="caution">
    <text evidence="1">The sequence shown here is derived from an EMBL/GenBank/DDBJ whole genome shotgun (WGS) entry which is preliminary data.</text>
</comment>
<accession>A0A8S4RAD0</accession>
<gene>
    <name evidence="1" type="primary">jg13997</name>
    <name evidence="1" type="ORF">PAEG_LOCUS11261</name>
</gene>
<dbReference type="OrthoDB" id="7673144at2759"/>
<dbReference type="Proteomes" id="UP000838756">
    <property type="component" value="Unassembled WGS sequence"/>
</dbReference>
<evidence type="ECO:0000313" key="2">
    <source>
        <dbReference type="Proteomes" id="UP000838756"/>
    </source>
</evidence>
<keyword evidence="2" id="KW-1185">Reference proteome</keyword>
<organism evidence="1 2">
    <name type="scientific">Pararge aegeria aegeria</name>
    <dbReference type="NCBI Taxonomy" id="348720"/>
    <lineage>
        <taxon>Eukaryota</taxon>
        <taxon>Metazoa</taxon>
        <taxon>Ecdysozoa</taxon>
        <taxon>Arthropoda</taxon>
        <taxon>Hexapoda</taxon>
        <taxon>Insecta</taxon>
        <taxon>Pterygota</taxon>
        <taxon>Neoptera</taxon>
        <taxon>Endopterygota</taxon>
        <taxon>Lepidoptera</taxon>
        <taxon>Glossata</taxon>
        <taxon>Ditrysia</taxon>
        <taxon>Papilionoidea</taxon>
        <taxon>Nymphalidae</taxon>
        <taxon>Satyrinae</taxon>
        <taxon>Satyrini</taxon>
        <taxon>Parargina</taxon>
        <taxon>Pararge</taxon>
    </lineage>
</organism>